<sequence>MGDFFIFSLWITFSTFFKNLKAYILSLLLDGCFALGDRCKLLGEAFNIFARTYALTEKQK</sequence>
<dbReference type="Proteomes" id="UP000232003">
    <property type="component" value="Chromosome"/>
</dbReference>
<dbReference type="EMBL" id="CP024785">
    <property type="protein sequence ID" value="AUB38629.1"/>
    <property type="molecule type" value="Genomic_DNA"/>
</dbReference>
<accession>A0A2K8ST42</accession>
<proteinExistence type="predicted"/>
<dbReference type="KEGG" id="nfl:COO91_04601"/>
<organism evidence="1 2">
    <name type="scientific">Nostoc flagelliforme CCNUN1</name>
    <dbReference type="NCBI Taxonomy" id="2038116"/>
    <lineage>
        <taxon>Bacteria</taxon>
        <taxon>Bacillati</taxon>
        <taxon>Cyanobacteriota</taxon>
        <taxon>Cyanophyceae</taxon>
        <taxon>Nostocales</taxon>
        <taxon>Nostocaceae</taxon>
        <taxon>Nostoc</taxon>
    </lineage>
</organism>
<reference evidence="1 2" key="1">
    <citation type="submission" date="2017-11" db="EMBL/GenBank/DDBJ databases">
        <title>Complete genome of a free-living desiccation-tolerant cyanobacterium and its photosynthetic adaptation to extreme terrestrial habitat.</title>
        <authorList>
            <person name="Shang J."/>
        </authorList>
    </citation>
    <scope>NUCLEOTIDE SEQUENCE [LARGE SCALE GENOMIC DNA]</scope>
    <source>
        <strain evidence="1 2">CCNUN1</strain>
    </source>
</reference>
<dbReference type="AlphaFoldDB" id="A0A2K8ST42"/>
<evidence type="ECO:0000313" key="1">
    <source>
        <dbReference type="EMBL" id="AUB38629.1"/>
    </source>
</evidence>
<protein>
    <submittedName>
        <fullName evidence="1">Uncharacterized protein</fullName>
    </submittedName>
</protein>
<name>A0A2K8ST42_9NOSO</name>
<keyword evidence="2" id="KW-1185">Reference proteome</keyword>
<gene>
    <name evidence="1" type="ORF">COO91_04601</name>
</gene>
<evidence type="ECO:0000313" key="2">
    <source>
        <dbReference type="Proteomes" id="UP000232003"/>
    </source>
</evidence>